<evidence type="ECO:0000313" key="10">
    <source>
        <dbReference type="Proteomes" id="UP000628017"/>
    </source>
</evidence>
<dbReference type="Pfam" id="PF00313">
    <property type="entry name" value="CSD"/>
    <property type="match status" value="1"/>
</dbReference>
<dbReference type="PRINTS" id="PR00050">
    <property type="entry name" value="COLDSHOCK"/>
</dbReference>
<keyword evidence="6" id="KW-0804">Transcription</keyword>
<sequence>MAKGMVKWFNADKGYGFIEPEGGGKDIFVHISQVQASGLQTLENNQPIEFEMVDGVDGRQMAGNISLSE</sequence>
<evidence type="ECO:0000256" key="4">
    <source>
        <dbReference type="ARBA" id="ARBA00023125"/>
    </source>
</evidence>
<dbReference type="SMART" id="SM00357">
    <property type="entry name" value="CSP"/>
    <property type="match status" value="1"/>
</dbReference>
<evidence type="ECO:0000256" key="1">
    <source>
        <dbReference type="ARBA" id="ARBA00004496"/>
    </source>
</evidence>
<dbReference type="CDD" id="cd04458">
    <property type="entry name" value="CSP_CDS"/>
    <property type="match status" value="1"/>
</dbReference>
<comment type="subcellular location">
    <subcellularLocation>
        <location evidence="1 7">Cytoplasm</location>
    </subcellularLocation>
</comment>
<dbReference type="AlphaFoldDB" id="A0A916QU77"/>
<dbReference type="InterPro" id="IPR012156">
    <property type="entry name" value="Cold_shock_CspA"/>
</dbReference>
<dbReference type="Proteomes" id="UP000628017">
    <property type="component" value="Unassembled WGS sequence"/>
</dbReference>
<dbReference type="GO" id="GO:0003677">
    <property type="term" value="F:DNA binding"/>
    <property type="evidence" value="ECO:0007669"/>
    <property type="project" value="UniProtKB-KW"/>
</dbReference>
<evidence type="ECO:0000256" key="7">
    <source>
        <dbReference type="RuleBase" id="RU000408"/>
    </source>
</evidence>
<protein>
    <recommendedName>
        <fullName evidence="8">CSD domain-containing protein</fullName>
    </recommendedName>
</protein>
<dbReference type="PANTHER" id="PTHR46565:SF20">
    <property type="entry name" value="COLD SHOCK DOMAIN-CONTAINING PROTEIN 4"/>
    <property type="match status" value="1"/>
</dbReference>
<reference evidence="9" key="1">
    <citation type="journal article" date="2014" name="Int. J. Syst. Evol. Microbiol.">
        <title>Complete genome sequence of Corynebacterium casei LMG S-19264T (=DSM 44701T), isolated from a smear-ripened cheese.</title>
        <authorList>
            <consortium name="US DOE Joint Genome Institute (JGI-PGF)"/>
            <person name="Walter F."/>
            <person name="Albersmeier A."/>
            <person name="Kalinowski J."/>
            <person name="Ruckert C."/>
        </authorList>
    </citation>
    <scope>NUCLEOTIDE SEQUENCE</scope>
    <source>
        <strain evidence="9">CGMCC 1.15880</strain>
    </source>
</reference>
<dbReference type="RefSeq" id="WP_188671967.1">
    <property type="nucleotide sequence ID" value="NZ_BMKA01000002.1"/>
</dbReference>
<dbReference type="Gene3D" id="2.40.50.140">
    <property type="entry name" value="Nucleic acid-binding proteins"/>
    <property type="match status" value="1"/>
</dbReference>
<accession>A0A916QU77</accession>
<dbReference type="InterPro" id="IPR002059">
    <property type="entry name" value="CSP_DNA-bd"/>
</dbReference>
<evidence type="ECO:0000256" key="6">
    <source>
        <dbReference type="ARBA" id="ARBA00023163"/>
    </source>
</evidence>
<organism evidence="9 10">
    <name type="scientific">Neptunicoccus cionae</name>
    <dbReference type="NCBI Taxonomy" id="2035344"/>
    <lineage>
        <taxon>Bacteria</taxon>
        <taxon>Pseudomonadati</taxon>
        <taxon>Pseudomonadota</taxon>
        <taxon>Alphaproteobacteria</taxon>
        <taxon>Rhodobacterales</taxon>
        <taxon>Paracoccaceae</taxon>
        <taxon>Neptunicoccus</taxon>
    </lineage>
</organism>
<evidence type="ECO:0000256" key="5">
    <source>
        <dbReference type="ARBA" id="ARBA00023159"/>
    </source>
</evidence>
<dbReference type="FunFam" id="2.40.50.140:FF:000006">
    <property type="entry name" value="Cold shock protein CspC"/>
    <property type="match status" value="1"/>
</dbReference>
<dbReference type="PROSITE" id="PS00352">
    <property type="entry name" value="CSD_1"/>
    <property type="match status" value="1"/>
</dbReference>
<keyword evidence="2" id="KW-0963">Cytoplasm</keyword>
<dbReference type="PIRSF" id="PIRSF002599">
    <property type="entry name" value="Cold_shock_A"/>
    <property type="match status" value="1"/>
</dbReference>
<evidence type="ECO:0000256" key="3">
    <source>
        <dbReference type="ARBA" id="ARBA00023015"/>
    </source>
</evidence>
<keyword evidence="10" id="KW-1185">Reference proteome</keyword>
<evidence type="ECO:0000259" key="8">
    <source>
        <dbReference type="PROSITE" id="PS51857"/>
    </source>
</evidence>
<dbReference type="PROSITE" id="PS51857">
    <property type="entry name" value="CSD_2"/>
    <property type="match status" value="1"/>
</dbReference>
<keyword evidence="3" id="KW-0805">Transcription regulation</keyword>
<dbReference type="PANTHER" id="PTHR46565">
    <property type="entry name" value="COLD SHOCK DOMAIN PROTEIN 2"/>
    <property type="match status" value="1"/>
</dbReference>
<feature type="domain" description="CSD" evidence="8">
    <location>
        <begin position="1"/>
        <end position="67"/>
    </location>
</feature>
<reference evidence="9" key="2">
    <citation type="submission" date="2020-09" db="EMBL/GenBank/DDBJ databases">
        <authorList>
            <person name="Sun Q."/>
            <person name="Zhou Y."/>
        </authorList>
    </citation>
    <scope>NUCLEOTIDE SEQUENCE</scope>
    <source>
        <strain evidence="9">CGMCC 1.15880</strain>
    </source>
</reference>
<dbReference type="GO" id="GO:0005829">
    <property type="term" value="C:cytosol"/>
    <property type="evidence" value="ECO:0007669"/>
    <property type="project" value="UniProtKB-ARBA"/>
</dbReference>
<comment type="caution">
    <text evidence="9">The sequence shown here is derived from an EMBL/GenBank/DDBJ whole genome shotgun (WGS) entry which is preliminary data.</text>
</comment>
<keyword evidence="5" id="KW-0010">Activator</keyword>
<proteinExistence type="predicted"/>
<name>A0A916QU77_9RHOB</name>
<evidence type="ECO:0000256" key="2">
    <source>
        <dbReference type="ARBA" id="ARBA00022490"/>
    </source>
</evidence>
<dbReference type="InterPro" id="IPR012340">
    <property type="entry name" value="NA-bd_OB-fold"/>
</dbReference>
<dbReference type="InterPro" id="IPR011129">
    <property type="entry name" value="CSD"/>
</dbReference>
<evidence type="ECO:0000313" key="9">
    <source>
        <dbReference type="EMBL" id="GGA13359.1"/>
    </source>
</evidence>
<keyword evidence="4" id="KW-0238">DNA-binding</keyword>
<dbReference type="InterPro" id="IPR019844">
    <property type="entry name" value="CSD_CS"/>
</dbReference>
<gene>
    <name evidence="9" type="ORF">GCM10011498_11640</name>
</gene>
<dbReference type="SUPFAM" id="SSF50249">
    <property type="entry name" value="Nucleic acid-binding proteins"/>
    <property type="match status" value="1"/>
</dbReference>
<dbReference type="EMBL" id="BMKA01000002">
    <property type="protein sequence ID" value="GGA13359.1"/>
    <property type="molecule type" value="Genomic_DNA"/>
</dbReference>